<keyword evidence="4" id="KW-0479">Metal-binding</keyword>
<evidence type="ECO:0000256" key="10">
    <source>
        <dbReference type="SAM" id="Phobius"/>
    </source>
</evidence>
<keyword evidence="8 10" id="KW-1133">Transmembrane helix</keyword>
<dbReference type="GO" id="GO:0008270">
    <property type="term" value="F:zinc ion binding"/>
    <property type="evidence" value="ECO:0007669"/>
    <property type="project" value="UniProtKB-KW"/>
</dbReference>
<proteinExistence type="predicted"/>
<dbReference type="GO" id="GO:0016567">
    <property type="term" value="P:protein ubiquitination"/>
    <property type="evidence" value="ECO:0007669"/>
    <property type="project" value="TreeGrafter"/>
</dbReference>
<evidence type="ECO:0000256" key="1">
    <source>
        <dbReference type="ARBA" id="ARBA00004141"/>
    </source>
</evidence>
<keyword evidence="3 10" id="KW-0812">Transmembrane</keyword>
<accession>A0AAN9C1W2</accession>
<evidence type="ECO:0000313" key="13">
    <source>
        <dbReference type="Proteomes" id="UP001374579"/>
    </source>
</evidence>
<name>A0AAN9C1W2_9CAEN</name>
<dbReference type="PANTHER" id="PTHR46065:SF3">
    <property type="entry name" value="FI20425P1"/>
    <property type="match status" value="1"/>
</dbReference>
<evidence type="ECO:0000256" key="9">
    <source>
        <dbReference type="ARBA" id="ARBA00023136"/>
    </source>
</evidence>
<keyword evidence="13" id="KW-1185">Reference proteome</keyword>
<evidence type="ECO:0000313" key="12">
    <source>
        <dbReference type="EMBL" id="KAK7115988.1"/>
    </source>
</evidence>
<organism evidence="12 13">
    <name type="scientific">Littorina saxatilis</name>
    <dbReference type="NCBI Taxonomy" id="31220"/>
    <lineage>
        <taxon>Eukaryota</taxon>
        <taxon>Metazoa</taxon>
        <taxon>Spiralia</taxon>
        <taxon>Lophotrochozoa</taxon>
        <taxon>Mollusca</taxon>
        <taxon>Gastropoda</taxon>
        <taxon>Caenogastropoda</taxon>
        <taxon>Littorinimorpha</taxon>
        <taxon>Littorinoidea</taxon>
        <taxon>Littorinidae</taxon>
        <taxon>Littorina</taxon>
    </lineage>
</organism>
<evidence type="ECO:0000256" key="3">
    <source>
        <dbReference type="ARBA" id="ARBA00022692"/>
    </source>
</evidence>
<comment type="caution">
    <text evidence="12">The sequence shown here is derived from an EMBL/GenBank/DDBJ whole genome shotgun (WGS) entry which is preliminary data.</text>
</comment>
<evidence type="ECO:0000256" key="2">
    <source>
        <dbReference type="ARBA" id="ARBA00022679"/>
    </source>
</evidence>
<evidence type="ECO:0000256" key="6">
    <source>
        <dbReference type="ARBA" id="ARBA00022786"/>
    </source>
</evidence>
<dbReference type="GO" id="GO:0016020">
    <property type="term" value="C:membrane"/>
    <property type="evidence" value="ECO:0007669"/>
    <property type="project" value="UniProtKB-SubCell"/>
</dbReference>
<dbReference type="InterPro" id="IPR011016">
    <property type="entry name" value="Znf_RING-CH"/>
</dbReference>
<keyword evidence="2" id="KW-0808">Transferase</keyword>
<dbReference type="GO" id="GO:0004842">
    <property type="term" value="F:ubiquitin-protein transferase activity"/>
    <property type="evidence" value="ECO:0007669"/>
    <property type="project" value="TreeGrafter"/>
</dbReference>
<dbReference type="PROSITE" id="PS51292">
    <property type="entry name" value="ZF_RING_CH"/>
    <property type="match status" value="1"/>
</dbReference>
<dbReference type="AlphaFoldDB" id="A0AAN9C1W2"/>
<reference evidence="12 13" key="1">
    <citation type="submission" date="2024-02" db="EMBL/GenBank/DDBJ databases">
        <title>Chromosome-scale genome assembly of the rough periwinkle Littorina saxatilis.</title>
        <authorList>
            <person name="De Jode A."/>
            <person name="Faria R."/>
            <person name="Formenti G."/>
            <person name="Sims Y."/>
            <person name="Smith T.P."/>
            <person name="Tracey A."/>
            <person name="Wood J.M.D."/>
            <person name="Zagrodzka Z.B."/>
            <person name="Johannesson K."/>
            <person name="Butlin R.K."/>
            <person name="Leder E.H."/>
        </authorList>
    </citation>
    <scope>NUCLEOTIDE SEQUENCE [LARGE SCALE GENOMIC DNA]</scope>
    <source>
        <strain evidence="12">Snail1</strain>
        <tissue evidence="12">Muscle</tissue>
    </source>
</reference>
<keyword evidence="5" id="KW-0863">Zinc-finger</keyword>
<gene>
    <name evidence="12" type="ORF">V1264_001752</name>
</gene>
<protein>
    <recommendedName>
        <fullName evidence="11">RING-CH-type domain-containing protein</fullName>
    </recommendedName>
</protein>
<dbReference type="Pfam" id="PF12906">
    <property type="entry name" value="RINGv"/>
    <property type="match status" value="1"/>
</dbReference>
<evidence type="ECO:0000256" key="4">
    <source>
        <dbReference type="ARBA" id="ARBA00022723"/>
    </source>
</evidence>
<keyword evidence="9 10" id="KW-0472">Membrane</keyword>
<dbReference type="EMBL" id="JBAMIC010000001">
    <property type="protein sequence ID" value="KAK7115988.1"/>
    <property type="molecule type" value="Genomic_DNA"/>
</dbReference>
<evidence type="ECO:0000259" key="11">
    <source>
        <dbReference type="PROSITE" id="PS51292"/>
    </source>
</evidence>
<evidence type="ECO:0000256" key="5">
    <source>
        <dbReference type="ARBA" id="ARBA00022771"/>
    </source>
</evidence>
<feature type="transmembrane region" description="Helical" evidence="10">
    <location>
        <begin position="261"/>
        <end position="280"/>
    </location>
</feature>
<dbReference type="Gene3D" id="3.30.40.10">
    <property type="entry name" value="Zinc/RING finger domain, C3HC4 (zinc finger)"/>
    <property type="match status" value="1"/>
</dbReference>
<keyword evidence="6" id="KW-0833">Ubl conjugation pathway</keyword>
<dbReference type="InterPro" id="IPR013083">
    <property type="entry name" value="Znf_RING/FYVE/PHD"/>
</dbReference>
<dbReference type="Proteomes" id="UP001374579">
    <property type="component" value="Unassembled WGS sequence"/>
</dbReference>
<keyword evidence="7" id="KW-0862">Zinc</keyword>
<feature type="domain" description="RING-CH-type" evidence="11">
    <location>
        <begin position="139"/>
        <end position="199"/>
    </location>
</feature>
<feature type="transmembrane region" description="Helical" evidence="10">
    <location>
        <begin position="220"/>
        <end position="241"/>
    </location>
</feature>
<dbReference type="PANTHER" id="PTHR46065">
    <property type="entry name" value="E3 UBIQUITIN-PROTEIN LIGASE MARCH 2/3 FAMILY MEMBER"/>
    <property type="match status" value="1"/>
</dbReference>
<dbReference type="SMART" id="SM00744">
    <property type="entry name" value="RINGv"/>
    <property type="match status" value="1"/>
</dbReference>
<sequence>MSKQQLGDLLRQGMYKECKLLPRTQQTICEENIETHGSLFYKERQGDSEEDLTISPRLQRAPSFLVALSHHATVHFTANGHVSPLPSGQPPRRISSPAAVRCSPGSLNIHCETKRQQNLLSPPDAKEQPGRQERSSIFSITSDEPACRICHDGDNIEELVSPCYCSGSVGLLHLSCLEHWLGTSQTTRCEICQYEFTLKRLPRPVTEFFQDPPSPRQRNYLICDFVCLLILTPVTLTSAYLCAEGSGRYPRVTDGWQAQGLFVLAFFVIFIYVAWLLVAVHHHFTICKRWRTKNQVVKITFISPIRSKRTLRSPSIPSCKFDSPNSPLIATRGSLSIRRSITESGGRRHTSLVSRPFLRPILKYSSQLLARSWQSGLTECAVDLGCSPCDSANDSSKASLVARCQNVHHIRHETYV</sequence>
<dbReference type="SUPFAM" id="SSF57850">
    <property type="entry name" value="RING/U-box"/>
    <property type="match status" value="1"/>
</dbReference>
<evidence type="ECO:0000256" key="8">
    <source>
        <dbReference type="ARBA" id="ARBA00022989"/>
    </source>
</evidence>
<comment type="subcellular location">
    <subcellularLocation>
        <location evidence="1">Membrane</location>
        <topology evidence="1">Multi-pass membrane protein</topology>
    </subcellularLocation>
</comment>
<evidence type="ECO:0000256" key="7">
    <source>
        <dbReference type="ARBA" id="ARBA00022833"/>
    </source>
</evidence>